<feature type="transmembrane region" description="Helical" evidence="12">
    <location>
        <begin position="566"/>
        <end position="587"/>
    </location>
</feature>
<sequence>MRASQSRARPSRTAHVAVVVAALAGLACFARGFFPVKPLLAGFSPAQDYAQTSRRYDAGASERSDAFSRLAFVVVDALRADFAFGPNSHMTFVQSLVDSGEALPYTAVAQAPTVTLPRLKALTTGSNPTFLDSILNVVEESVTSAAFERVDSWVRQMAMQGKKIVFAGDDTWLRLFPKEWFNWTDGVSSFFVSDTVTVDTNVTRHLDSLLASATESERRDSAHAPAEWDVLILHYLGLDHVGHLGGPRSPLMPSKQQEMDQVVERIYRDLERRDAEDGQRSLLVLVGDHGMTEGGNHGGSTEAETSAALLLASPNLRTKAPVPPTRHASSYRLHEVIQQIDLVPTLAVLFDLGMPKNSMGKLVPSAVEALRPAALAQALAANVRQLVEVLSASAGVAAVDQLAKEAAGNSNASLADLLRSSIEAQHEFLRLAQDRLLASSSSYQLFPLYSGLLILVFASIGALSLCQRVWQVETKQTRWTVGLALVAYLGSFFATSFIEEEHELWYFFGATGLVLLAIRPTFSWTERLTLILAAASIRIYRSWAHNGQKNVPNTSLSLVLSLYPRLTFALILISYFVPLIVALSALAQASRTFARSRPTVGQAIAKSATFAVFAVLVAMQVVVGLAMHRTRSMPEDAQGSLAKALEKLDLDNAEALSRAGYWICGVAWAVLRLMSHRAEGGQSWRSTLTLVHASLLLMSLTRPANVPLICAFWIQHEAVSRLARRADASPAQLAFLVAAFQATGFFGLGGSNSLASVDLSQAYNGLSSYSFALVSLLTYFSNFSLPILHSLSLHTIPNPLRSLTLRYLTPFHTLALTALALSATWFRYHLFSLTVFAPAVLYRVVWFGLVHLGTNLILARLVMSG</sequence>
<dbReference type="GO" id="GO:0051267">
    <property type="term" value="F:CP2 mannose-ethanolamine phosphotransferase activity"/>
    <property type="evidence" value="ECO:0007669"/>
    <property type="project" value="TreeGrafter"/>
</dbReference>
<feature type="transmembrane region" description="Helical" evidence="12">
    <location>
        <begin position="840"/>
        <end position="863"/>
    </location>
</feature>
<comment type="similarity">
    <text evidence="3 12">Belongs to the PIGG/PIGN/PIGO family. PIGG subfamily.</text>
</comment>
<reference evidence="14" key="1">
    <citation type="journal article" date="2014" name="Genome Announc.">
        <title>Draft genome sequence of Rhodosporidium toruloides CECT1137, an oleaginous yeast of biotechnological interest.</title>
        <authorList>
            <person name="Morin N."/>
            <person name="Calcas X."/>
            <person name="Devillers H."/>
            <person name="Durrens P."/>
            <person name="Sherman D.J."/>
            <person name="Nicaud J.-M."/>
            <person name="Neuveglise C."/>
        </authorList>
    </citation>
    <scope>NUCLEOTIDE SEQUENCE</scope>
    <source>
        <strain evidence="14">CECT1137</strain>
    </source>
</reference>
<gene>
    <name evidence="14" type="ORF">RHTO0S_08e01112g</name>
</gene>
<keyword evidence="10 12" id="KW-0472">Membrane</keyword>
<evidence type="ECO:0000256" key="7">
    <source>
        <dbReference type="ARBA" id="ARBA00022692"/>
    </source>
</evidence>
<evidence type="ECO:0000256" key="9">
    <source>
        <dbReference type="ARBA" id="ARBA00022989"/>
    </source>
</evidence>
<dbReference type="InterPro" id="IPR037674">
    <property type="entry name" value="PIG-G_N"/>
</dbReference>
<proteinExistence type="inferred from homology"/>
<dbReference type="InterPro" id="IPR002591">
    <property type="entry name" value="Phosphodiest/P_Trfase"/>
</dbReference>
<dbReference type="UniPathway" id="UPA00196"/>
<dbReference type="CDD" id="cd16024">
    <property type="entry name" value="GPI_EPT_2"/>
    <property type="match status" value="1"/>
</dbReference>
<dbReference type="SUPFAM" id="SSF53649">
    <property type="entry name" value="Alkaline phosphatase-like"/>
    <property type="match status" value="1"/>
</dbReference>
<comment type="function">
    <text evidence="12">Ethanolamine phosphate transferase involved in glycosylphosphatidylinositol-anchor biosynthesis. Transfers ethanolamine phosphate to the GPI second mannose.</text>
</comment>
<dbReference type="AlphaFoldDB" id="A0A061B0E1"/>
<feature type="transmembrane region" description="Helical" evidence="12">
    <location>
        <begin position="478"/>
        <end position="498"/>
    </location>
</feature>
<evidence type="ECO:0000313" key="14">
    <source>
        <dbReference type="EMBL" id="CDR43383.1"/>
    </source>
</evidence>
<name>A0A061B0E1_RHOTO</name>
<dbReference type="InterPro" id="IPR017850">
    <property type="entry name" value="Alkaline_phosphatase_core_sf"/>
</dbReference>
<dbReference type="InterPro" id="IPR039527">
    <property type="entry name" value="PIGG/GPI7"/>
</dbReference>
<dbReference type="Pfam" id="PF19316">
    <property type="entry name" value="PIGO_PIGG"/>
    <property type="match status" value="1"/>
</dbReference>
<dbReference type="Pfam" id="PF01663">
    <property type="entry name" value="Phosphodiest"/>
    <property type="match status" value="1"/>
</dbReference>
<evidence type="ECO:0000256" key="2">
    <source>
        <dbReference type="ARBA" id="ARBA00004687"/>
    </source>
</evidence>
<evidence type="ECO:0000256" key="6">
    <source>
        <dbReference type="ARBA" id="ARBA00022679"/>
    </source>
</evidence>
<feature type="transmembrane region" description="Helical" evidence="12">
    <location>
        <begin position="446"/>
        <end position="466"/>
    </location>
</feature>
<evidence type="ECO:0000256" key="5">
    <source>
        <dbReference type="ARBA" id="ARBA00022502"/>
    </source>
</evidence>
<dbReference type="GO" id="GO:0005789">
    <property type="term" value="C:endoplasmic reticulum membrane"/>
    <property type="evidence" value="ECO:0007669"/>
    <property type="project" value="UniProtKB-SubCell"/>
</dbReference>
<evidence type="ECO:0000256" key="10">
    <source>
        <dbReference type="ARBA" id="ARBA00023136"/>
    </source>
</evidence>
<dbReference type="PROSITE" id="PS51257">
    <property type="entry name" value="PROKAR_LIPOPROTEIN"/>
    <property type="match status" value="1"/>
</dbReference>
<dbReference type="PANTHER" id="PTHR23072:SF0">
    <property type="entry name" value="GPI ETHANOLAMINE PHOSPHATE TRANSFERASE 2"/>
    <property type="match status" value="1"/>
</dbReference>
<evidence type="ECO:0000256" key="11">
    <source>
        <dbReference type="ARBA" id="ARBA00023180"/>
    </source>
</evidence>
<dbReference type="Gene3D" id="3.40.720.10">
    <property type="entry name" value="Alkaline Phosphatase, subunit A"/>
    <property type="match status" value="1"/>
</dbReference>
<keyword evidence="6 12" id="KW-0808">Transferase</keyword>
<feature type="domain" description="GPI ethanolamine phosphate transferase 2 C-terminal" evidence="13">
    <location>
        <begin position="441"/>
        <end position="863"/>
    </location>
</feature>
<feature type="transmembrane region" description="Helical" evidence="12">
    <location>
        <begin position="504"/>
        <end position="522"/>
    </location>
</feature>
<comment type="pathway">
    <text evidence="2 12">Glycolipid biosynthesis; glycosylphosphatidylinositol-anchor biosynthesis.</text>
</comment>
<evidence type="ECO:0000256" key="3">
    <source>
        <dbReference type="ARBA" id="ARBA00005315"/>
    </source>
</evidence>
<evidence type="ECO:0000256" key="4">
    <source>
        <dbReference type="ARBA" id="ARBA00020830"/>
    </source>
</evidence>
<dbReference type="OrthoDB" id="272139at2759"/>
<dbReference type="PANTHER" id="PTHR23072">
    <property type="entry name" value="PHOSPHATIDYLINOSITOL GLYCAN-RELATED"/>
    <property type="match status" value="1"/>
</dbReference>
<evidence type="ECO:0000256" key="1">
    <source>
        <dbReference type="ARBA" id="ARBA00004477"/>
    </source>
</evidence>
<dbReference type="GO" id="GO:0006506">
    <property type="term" value="P:GPI anchor biosynthetic process"/>
    <property type="evidence" value="ECO:0007669"/>
    <property type="project" value="UniProtKB-UniPathway"/>
</dbReference>
<dbReference type="EMBL" id="LK052943">
    <property type="protein sequence ID" value="CDR43383.1"/>
    <property type="molecule type" value="Genomic_DNA"/>
</dbReference>
<feature type="transmembrane region" description="Helical" evidence="12">
    <location>
        <begin position="731"/>
        <end position="749"/>
    </location>
</feature>
<keyword evidence="11" id="KW-0325">Glycoprotein</keyword>
<organism evidence="14">
    <name type="scientific">Rhodotorula toruloides</name>
    <name type="common">Yeast</name>
    <name type="synonym">Rhodosporidium toruloides</name>
    <dbReference type="NCBI Taxonomy" id="5286"/>
    <lineage>
        <taxon>Eukaryota</taxon>
        <taxon>Fungi</taxon>
        <taxon>Dikarya</taxon>
        <taxon>Basidiomycota</taxon>
        <taxon>Pucciniomycotina</taxon>
        <taxon>Microbotryomycetes</taxon>
        <taxon>Sporidiobolales</taxon>
        <taxon>Sporidiobolaceae</taxon>
        <taxon>Rhodotorula</taxon>
    </lineage>
</organism>
<evidence type="ECO:0000259" key="13">
    <source>
        <dbReference type="Pfam" id="PF19316"/>
    </source>
</evidence>
<accession>A0A061B0E1</accession>
<keyword evidence="5 12" id="KW-0337">GPI-anchor biosynthesis</keyword>
<feature type="transmembrane region" description="Helical" evidence="12">
    <location>
        <begin position="769"/>
        <end position="788"/>
    </location>
</feature>
<evidence type="ECO:0000256" key="8">
    <source>
        <dbReference type="ARBA" id="ARBA00022824"/>
    </source>
</evidence>
<evidence type="ECO:0000256" key="12">
    <source>
        <dbReference type="RuleBase" id="RU367106"/>
    </source>
</evidence>
<comment type="subcellular location">
    <subcellularLocation>
        <location evidence="1 12">Endoplasmic reticulum membrane</location>
        <topology evidence="1 12">Multi-pass membrane protein</topology>
    </subcellularLocation>
</comment>
<feature type="transmembrane region" description="Helical" evidence="12">
    <location>
        <begin position="808"/>
        <end position="828"/>
    </location>
</feature>
<keyword evidence="8 12" id="KW-0256">Endoplasmic reticulum</keyword>
<keyword evidence="7 12" id="KW-0812">Transmembrane</keyword>
<keyword evidence="9 12" id="KW-1133">Transmembrane helix</keyword>
<protein>
    <recommendedName>
        <fullName evidence="4 12">GPI ethanolamine phosphate transferase 2</fullName>
    </recommendedName>
</protein>
<dbReference type="InterPro" id="IPR045687">
    <property type="entry name" value="PIGG/GPI7_C"/>
</dbReference>
<feature type="transmembrane region" description="Helical" evidence="12">
    <location>
        <begin position="608"/>
        <end position="627"/>
    </location>
</feature>